<sequence length="1868" mass="209933">MKSVLSYILVITIPALLSADYIITESEHHQRDDTNYLSNVLKLPGRILKGRDLEIYNMKIDSKVTSRFAHNVVISRVVNRANKSKEAFFEMDLPKTAFITNFSMTLDGVTYVGAVKEKEVAQHQYQQAVSQGQTAGLVKASGRKMEKFKVSVNIGATKKVTFELTYEELLKRNLGKYEMNIKVKPQQFVKEFQIDVHIFEPQGISFLNVDAKFLKNNLTSLVKKTLTATRGHISFKPTLEQQRKCPDCHETILNGDFIVVYDVNRDLSAGSVQIVNGYFVHHFAPANLPRIPKNVIFVIDHSGSMRGTKMRQTNEALIKILDDMDSKDHFGIIIFDHSFATWKNAIFQATPNNVTEAKHFVKKISAKGGTNINDPMLEAVKHLDKAYHDKLLPERSVSMIILLTDGDPNEGESNPVKIQQNVKKAVNGKYNVYCLGFGYDVKYSFLEKMALENNGIARRIYEDSDAPLQLQGFYDEVANPLLLDIELQYPENAISELTQANFRQYYEGSEIVVAGKISDNNLESLITEVFAQAANENLTLKAEVQVSEVENVTAQQQYIFGDFTERLWAYLTIQQLLEERISAEPNEKGNLTNRILELSLKYSFVTPLTSMVVTKPEKNENGTFVADKPTEDDDDNEEPLAFRTQTAGRSHTHSLVYLKRPVLSPSNRRGILGFPGLSHSSFRGLSDVVDKPGDVVYKPDIMPTFAPVDSDPHFIISINDHNDAICFNADGKPGAILSLVTDPVTGLTINGKLNGEKKIETNKKTNLYFRKFGIVNMKVDVKIEVSTKMIKVFQGEDMINLPWSATASLIKESFSISIIEERNLTLTMGDDATFVIVLHQTQKNHPLHRDFLGLHILDSHRLSNMTHGLFGQFYHEVSAEVHNSHPGLDESKADAMMIVKGHKLRVTRGYQKDYSIPCWHVHYDDKELIDGSPTDYSNTSISKSDPDWPLRGARVHDRCSSHVGHFVASEAAIRCSSQVGHFVASEAAFRCSSQVGHFVASEAAIRCSSQVGHFVASEAANRCSSQVGHFVASEAPIRCSSQVGHFVASEAAIHCSSQVGHMAVLLPCSPSPPLSRCRLPGDGEAVLGLRKALLQDIARNSRLPAVPERHGAAMERYLAIRIVGKGSYGEVQLVRHGSEGKQYVVKKLNLRNVSSRERKAAEQEAQLLSQLRHPNIVTYRESWEGDDGLLYIVMGYCEGGDLYHKLKEQKGKLLPESQIVEWFVQIAMALQYLHEKHILHRDLKTQNIFLTKTNIIKVGDLGIARVLESQHDMASTLIGTPYYMSPELFCNKPYNHKSDIWALGCCVFEMATLKHAFNAKDMNSLVFKIIEGKLPPIPMEYSEQLGVLIHSMLSKKPEERPDVKAVLRKSYIKSHIALFLEATKVRAMKTRKKTSLESKPINSSTVTLKRNSQCESEVPLDMDPTKKYIKEEKTVSKSKPNDKTCDNQEKEKYSDISHQTLNSTANSVASISKLDINIVHGSEGKNTNSDGIVVAEPLSNLKGCLNEGAKRPAGCAQADYTELHNGVMLEEKSDNQTLSEFSDGKNDTIELIQPAFREEQSSEMQEIFDSTEKLLQPFVPVRVTVKASAPRQLPALPHDEPNVYIKKLQNNPDKIVTSIANSKNNEIGASQDRPLSARERRRLKQSKENFPHSVFTSRRSSHCGALEANSYTENQKVKVSQSLSDITTYHGKVVSESSLHLSDDDEYCSSTSSTDKSEGDCKEGKSDSNEMHDLVKLMTQTLSMDSKDMCRENLMPAPKPEFRLQRRYRDTLILHGKAKEDLEDFCFNDFPTEVLSVPEKIKRTIQALRTDVVKGLGVKLLEKVYNIMEDADERRREECLQEHMGEELYQNYSMKVQQLKFFEDHSNF</sequence>
<dbReference type="Gene3D" id="3.40.50.410">
    <property type="entry name" value="von Willebrand factor, type A domain"/>
    <property type="match status" value="1"/>
</dbReference>
<evidence type="ECO:0000256" key="7">
    <source>
        <dbReference type="ARBA" id="ARBA00022481"/>
    </source>
</evidence>
<evidence type="ECO:0000256" key="35">
    <source>
        <dbReference type="SAM" id="MobiDB-lite"/>
    </source>
</evidence>
<evidence type="ECO:0000256" key="29">
    <source>
        <dbReference type="ARBA" id="ARBA00047899"/>
    </source>
</evidence>
<dbReference type="PROSITE" id="PS50011">
    <property type="entry name" value="PROTEIN_KINASE_DOM"/>
    <property type="match status" value="1"/>
</dbReference>
<dbReference type="EC" id="2.7.11.1" evidence="6"/>
<dbReference type="FunFam" id="3.40.50.410:FF:000013">
    <property type="entry name" value="inter-alpha-trypsin inhibitor heavy chain H2"/>
    <property type="match status" value="1"/>
</dbReference>
<evidence type="ECO:0000256" key="19">
    <source>
        <dbReference type="ARBA" id="ARBA00022777"/>
    </source>
</evidence>
<keyword evidence="23" id="KW-0654">Proteoglycan</keyword>
<evidence type="ECO:0000256" key="21">
    <source>
        <dbReference type="ARBA" id="ARBA00022842"/>
    </source>
</evidence>
<keyword evidence="7" id="KW-0488">Methylation</keyword>
<keyword evidence="12" id="KW-0132">Cell division</keyword>
<evidence type="ECO:0000256" key="14">
    <source>
        <dbReference type="ARBA" id="ARBA00022690"/>
    </source>
</evidence>
<evidence type="ECO:0000256" key="18">
    <source>
        <dbReference type="ARBA" id="ARBA00022776"/>
    </source>
</evidence>
<evidence type="ECO:0000256" key="6">
    <source>
        <dbReference type="ARBA" id="ARBA00012513"/>
    </source>
</evidence>
<keyword evidence="26" id="KW-0131">Cell cycle</keyword>
<evidence type="ECO:0000259" key="38">
    <source>
        <dbReference type="PROSITE" id="PS50234"/>
    </source>
</evidence>
<feature type="signal peptide" evidence="36">
    <location>
        <begin position="1"/>
        <end position="19"/>
    </location>
</feature>
<dbReference type="GO" id="GO:0004674">
    <property type="term" value="F:protein serine/threonine kinase activity"/>
    <property type="evidence" value="ECO:0007669"/>
    <property type="project" value="UniProtKB-KW"/>
</dbReference>
<dbReference type="GO" id="GO:0046872">
    <property type="term" value="F:metal ion binding"/>
    <property type="evidence" value="ECO:0007669"/>
    <property type="project" value="UniProtKB-KW"/>
</dbReference>
<gene>
    <name evidence="40" type="ORF">chiPu_0003961</name>
</gene>
<dbReference type="InterPro" id="IPR008271">
    <property type="entry name" value="Ser/Thr_kinase_AS"/>
</dbReference>
<keyword evidence="8" id="KW-0963">Cytoplasm</keyword>
<dbReference type="GO" id="GO:0005929">
    <property type="term" value="C:cilium"/>
    <property type="evidence" value="ECO:0007669"/>
    <property type="project" value="UniProtKB-SubCell"/>
</dbReference>
<dbReference type="PANTHER" id="PTHR10338">
    <property type="entry name" value="INTER-ALPHA-TRYPSIN INHIBITOR HEAVY CHAIN FAMILY MEMBER"/>
    <property type="match status" value="1"/>
</dbReference>
<keyword evidence="11" id="KW-0597">Phosphoprotein</keyword>
<dbReference type="GO" id="GO:0005576">
    <property type="term" value="C:extracellular region"/>
    <property type="evidence" value="ECO:0007669"/>
    <property type="project" value="UniProtKB-SubCell"/>
</dbReference>
<feature type="domain" description="Protein kinase" evidence="37">
    <location>
        <begin position="1117"/>
        <end position="1378"/>
    </location>
</feature>
<dbReference type="SMART" id="SM00327">
    <property type="entry name" value="VWA"/>
    <property type="match status" value="1"/>
</dbReference>
<evidence type="ECO:0000256" key="4">
    <source>
        <dbReference type="ARBA" id="ARBA00004613"/>
    </source>
</evidence>
<dbReference type="InterPro" id="IPR011009">
    <property type="entry name" value="Kinase-like_dom_sf"/>
</dbReference>
<evidence type="ECO:0000256" key="25">
    <source>
        <dbReference type="ARBA" id="ARBA00023273"/>
    </source>
</evidence>
<evidence type="ECO:0000259" key="37">
    <source>
        <dbReference type="PROSITE" id="PS50011"/>
    </source>
</evidence>
<organism evidence="40 41">
    <name type="scientific">Chiloscyllium punctatum</name>
    <name type="common">Brownbanded bambooshark</name>
    <name type="synonym">Hemiscyllium punctatum</name>
    <dbReference type="NCBI Taxonomy" id="137246"/>
    <lineage>
        <taxon>Eukaryota</taxon>
        <taxon>Metazoa</taxon>
        <taxon>Chordata</taxon>
        <taxon>Craniata</taxon>
        <taxon>Vertebrata</taxon>
        <taxon>Chondrichthyes</taxon>
        <taxon>Elasmobranchii</taxon>
        <taxon>Galeomorphii</taxon>
        <taxon>Galeoidea</taxon>
        <taxon>Orectolobiformes</taxon>
        <taxon>Hemiscylliidae</taxon>
        <taxon>Chiloscyllium</taxon>
    </lineage>
</organism>
<dbReference type="InterPro" id="IPR017441">
    <property type="entry name" value="Protein_kinase_ATP_BS"/>
</dbReference>
<dbReference type="InterPro" id="IPR002035">
    <property type="entry name" value="VWF_A"/>
</dbReference>
<keyword evidence="9" id="KW-0964">Secreted</keyword>
<dbReference type="InterPro" id="IPR036465">
    <property type="entry name" value="vWFA_dom_sf"/>
</dbReference>
<comment type="similarity">
    <text evidence="5">Belongs to the ITIH family.</text>
</comment>
<keyword evidence="10" id="KW-0723">Serine/threonine-protein kinase</keyword>
<protein>
    <recommendedName>
        <fullName evidence="28">Inter-alpha-trypsin inhibitor heavy chain H3</fullName>
        <ecNumber evidence="6">2.7.11.1</ecNumber>
    </recommendedName>
    <alternativeName>
        <fullName evidence="33">Never in mitosis A-related kinase 4</fullName>
    </alternativeName>
    <alternativeName>
        <fullName evidence="32">Serine/threonine-protein kinase 2</fullName>
    </alternativeName>
    <alternativeName>
        <fullName evidence="31">Serine/threonine-protein kinase Nek4</fullName>
    </alternativeName>
</protein>
<evidence type="ECO:0000256" key="17">
    <source>
        <dbReference type="ARBA" id="ARBA00022741"/>
    </source>
</evidence>
<accession>A0A401S584</accession>
<proteinExistence type="inferred from homology"/>
<keyword evidence="19" id="KW-0418">Kinase</keyword>
<evidence type="ECO:0000256" key="15">
    <source>
        <dbReference type="ARBA" id="ARBA00022723"/>
    </source>
</evidence>
<keyword evidence="20 34" id="KW-0067">ATP-binding</keyword>
<dbReference type="GO" id="GO:0051301">
    <property type="term" value="P:cell division"/>
    <property type="evidence" value="ECO:0007669"/>
    <property type="project" value="UniProtKB-KW"/>
</dbReference>
<dbReference type="PROSITE" id="PS00108">
    <property type="entry name" value="PROTEIN_KINASE_ST"/>
    <property type="match status" value="1"/>
</dbReference>
<dbReference type="FunFam" id="1.10.510.10:FF:000219">
    <property type="entry name" value="Putative serine/threonine-protein kinase Nek4"/>
    <property type="match status" value="1"/>
</dbReference>
<dbReference type="Gene3D" id="1.10.510.10">
    <property type="entry name" value="Transferase(Phosphotransferase) domain 1"/>
    <property type="match status" value="1"/>
</dbReference>
<evidence type="ECO:0000256" key="8">
    <source>
        <dbReference type="ARBA" id="ARBA00022490"/>
    </source>
</evidence>
<dbReference type="Pfam" id="PF00069">
    <property type="entry name" value="Pkinase"/>
    <property type="match status" value="1"/>
</dbReference>
<evidence type="ECO:0000313" key="40">
    <source>
        <dbReference type="EMBL" id="GCC25550.1"/>
    </source>
</evidence>
<dbReference type="PROSITE" id="PS51468">
    <property type="entry name" value="VIT"/>
    <property type="match status" value="1"/>
</dbReference>
<evidence type="ECO:0000256" key="22">
    <source>
        <dbReference type="ARBA" id="ARBA00022900"/>
    </source>
</evidence>
<evidence type="ECO:0000259" key="39">
    <source>
        <dbReference type="PROSITE" id="PS51468"/>
    </source>
</evidence>
<evidence type="ECO:0000256" key="3">
    <source>
        <dbReference type="ARBA" id="ARBA00004496"/>
    </source>
</evidence>
<keyword evidence="24" id="KW-0325">Glycoprotein</keyword>
<dbReference type="InterPro" id="IPR010600">
    <property type="entry name" value="ITI_HC_C"/>
</dbReference>
<evidence type="ECO:0000256" key="5">
    <source>
        <dbReference type="ARBA" id="ARBA00010158"/>
    </source>
</evidence>
<dbReference type="STRING" id="137246.A0A401S584"/>
<evidence type="ECO:0000256" key="31">
    <source>
        <dbReference type="ARBA" id="ARBA00067731"/>
    </source>
</evidence>
<keyword evidence="13" id="KW-0808">Transferase</keyword>
<evidence type="ECO:0000256" key="28">
    <source>
        <dbReference type="ARBA" id="ARBA00039924"/>
    </source>
</evidence>
<reference evidence="40 41" key="1">
    <citation type="journal article" date="2018" name="Nat. Ecol. Evol.">
        <title>Shark genomes provide insights into elasmobranch evolution and the origin of vertebrates.</title>
        <authorList>
            <person name="Hara Y"/>
            <person name="Yamaguchi K"/>
            <person name="Onimaru K"/>
            <person name="Kadota M"/>
            <person name="Koyanagi M"/>
            <person name="Keeley SD"/>
            <person name="Tatsumi K"/>
            <person name="Tanaka K"/>
            <person name="Motone F"/>
            <person name="Kageyama Y"/>
            <person name="Nozu R"/>
            <person name="Adachi N"/>
            <person name="Nishimura O"/>
            <person name="Nakagawa R"/>
            <person name="Tanegashima C"/>
            <person name="Kiyatake I"/>
            <person name="Matsumoto R"/>
            <person name="Murakumo K"/>
            <person name="Nishida K"/>
            <person name="Terakita A"/>
            <person name="Kuratani S"/>
            <person name="Sato K"/>
            <person name="Hyodo S Kuraku.S."/>
        </authorList>
    </citation>
    <scope>NUCLEOTIDE SEQUENCE [LARGE SCALE GENOMIC DNA]</scope>
</reference>
<feature type="region of interest" description="Disordered" evidence="35">
    <location>
        <begin position="1703"/>
        <end position="1732"/>
    </location>
</feature>
<dbReference type="SMART" id="SM00220">
    <property type="entry name" value="S_TKc"/>
    <property type="match status" value="1"/>
</dbReference>
<keyword evidence="21" id="KW-0460">Magnesium</keyword>
<feature type="compositionally biased region" description="Basic and acidic residues" evidence="35">
    <location>
        <begin position="1715"/>
        <end position="1732"/>
    </location>
</feature>
<evidence type="ECO:0000256" key="33">
    <source>
        <dbReference type="ARBA" id="ARBA00082679"/>
    </source>
</evidence>
<keyword evidence="17 34" id="KW-0547">Nucleotide-binding</keyword>
<keyword evidence="25" id="KW-0966">Cell projection</keyword>
<dbReference type="PROSITE" id="PS50234">
    <property type="entry name" value="VWFA"/>
    <property type="match status" value="1"/>
</dbReference>
<feature type="compositionally biased region" description="Polar residues" evidence="35">
    <location>
        <begin position="1400"/>
        <end position="1415"/>
    </location>
</feature>
<comment type="caution">
    <text evidence="40">The sequence shown here is derived from an EMBL/GenBank/DDBJ whole genome shotgun (WGS) entry which is preliminary data.</text>
</comment>
<evidence type="ECO:0000256" key="24">
    <source>
        <dbReference type="ARBA" id="ARBA00023180"/>
    </source>
</evidence>
<evidence type="ECO:0000256" key="27">
    <source>
        <dbReference type="ARBA" id="ARBA00037051"/>
    </source>
</evidence>
<dbReference type="GO" id="GO:0005737">
    <property type="term" value="C:cytoplasm"/>
    <property type="evidence" value="ECO:0007669"/>
    <property type="project" value="UniProtKB-SubCell"/>
</dbReference>
<dbReference type="InterPro" id="IPR000719">
    <property type="entry name" value="Prot_kinase_dom"/>
</dbReference>
<feature type="domain" description="VWFA" evidence="38">
    <location>
        <begin position="294"/>
        <end position="477"/>
    </location>
</feature>
<dbReference type="SUPFAM" id="SSF53300">
    <property type="entry name" value="vWA-like"/>
    <property type="match status" value="1"/>
</dbReference>
<keyword evidence="15" id="KW-0479">Metal-binding</keyword>
<dbReference type="GO" id="GO:0030212">
    <property type="term" value="P:hyaluronan metabolic process"/>
    <property type="evidence" value="ECO:0007669"/>
    <property type="project" value="InterPro"/>
</dbReference>
<feature type="region of interest" description="Disordered" evidence="35">
    <location>
        <begin position="1622"/>
        <end position="1661"/>
    </location>
</feature>
<evidence type="ECO:0000256" key="1">
    <source>
        <dbReference type="ARBA" id="ARBA00001936"/>
    </source>
</evidence>
<dbReference type="OrthoDB" id="248923at2759"/>
<dbReference type="Pfam" id="PF08487">
    <property type="entry name" value="VIT"/>
    <property type="match status" value="1"/>
</dbReference>
<keyword evidence="18" id="KW-0498">Mitosis</keyword>
<dbReference type="FunFam" id="3.30.200.20:FF:000247">
    <property type="entry name" value="serine/threonine-protein kinase Nek4 isoform X1"/>
    <property type="match status" value="1"/>
</dbReference>
<evidence type="ECO:0000256" key="11">
    <source>
        <dbReference type="ARBA" id="ARBA00022553"/>
    </source>
</evidence>
<evidence type="ECO:0000256" key="30">
    <source>
        <dbReference type="ARBA" id="ARBA00048679"/>
    </source>
</evidence>
<dbReference type="CDD" id="cd08223">
    <property type="entry name" value="STKc_Nek4"/>
    <property type="match status" value="1"/>
</dbReference>
<dbReference type="Pfam" id="PF00092">
    <property type="entry name" value="VWA"/>
    <property type="match status" value="1"/>
</dbReference>
<comment type="cofactor">
    <cofactor evidence="1">
        <name>Mn(2+)</name>
        <dbReference type="ChEBI" id="CHEBI:29035"/>
    </cofactor>
</comment>
<dbReference type="PROSITE" id="PS00107">
    <property type="entry name" value="PROTEIN_KINASE_ATP"/>
    <property type="match status" value="1"/>
</dbReference>
<dbReference type="GO" id="GO:0004867">
    <property type="term" value="F:serine-type endopeptidase inhibitor activity"/>
    <property type="evidence" value="ECO:0007669"/>
    <property type="project" value="UniProtKB-KW"/>
</dbReference>
<comment type="catalytic activity">
    <reaction evidence="29">
        <text>L-threonyl-[protein] + ATP = O-phospho-L-threonyl-[protein] + ADP + H(+)</text>
        <dbReference type="Rhea" id="RHEA:46608"/>
        <dbReference type="Rhea" id="RHEA-COMP:11060"/>
        <dbReference type="Rhea" id="RHEA-COMP:11605"/>
        <dbReference type="ChEBI" id="CHEBI:15378"/>
        <dbReference type="ChEBI" id="CHEBI:30013"/>
        <dbReference type="ChEBI" id="CHEBI:30616"/>
        <dbReference type="ChEBI" id="CHEBI:61977"/>
        <dbReference type="ChEBI" id="CHEBI:456216"/>
        <dbReference type="EC" id="2.7.11.1"/>
    </reaction>
</comment>
<dbReference type="SMART" id="SM00609">
    <property type="entry name" value="VIT"/>
    <property type="match status" value="1"/>
</dbReference>
<evidence type="ECO:0000256" key="2">
    <source>
        <dbReference type="ARBA" id="ARBA00004138"/>
    </source>
</evidence>
<evidence type="ECO:0000256" key="23">
    <source>
        <dbReference type="ARBA" id="ARBA00022974"/>
    </source>
</evidence>
<dbReference type="Pfam" id="PF06668">
    <property type="entry name" value="ITI_HC_C"/>
    <property type="match status" value="1"/>
</dbReference>
<feature type="chain" id="PRO_5019515614" description="Inter-alpha-trypsin inhibitor heavy chain H3" evidence="36">
    <location>
        <begin position="20"/>
        <end position="1868"/>
    </location>
</feature>
<keyword evidence="16 36" id="KW-0732">Signal</keyword>
<evidence type="ECO:0000256" key="26">
    <source>
        <dbReference type="ARBA" id="ARBA00023306"/>
    </source>
</evidence>
<evidence type="ECO:0000256" key="16">
    <source>
        <dbReference type="ARBA" id="ARBA00022729"/>
    </source>
</evidence>
<evidence type="ECO:0000256" key="36">
    <source>
        <dbReference type="SAM" id="SignalP"/>
    </source>
</evidence>
<dbReference type="CDD" id="cd01461">
    <property type="entry name" value="vWA_interalpha_trypsin_inhibitor"/>
    <property type="match status" value="1"/>
</dbReference>
<evidence type="ECO:0000256" key="32">
    <source>
        <dbReference type="ARBA" id="ARBA00080102"/>
    </source>
</evidence>
<feature type="region of interest" description="Disordered" evidence="35">
    <location>
        <begin position="1433"/>
        <end position="1454"/>
    </location>
</feature>
<dbReference type="InterPro" id="IPR013694">
    <property type="entry name" value="VIT"/>
</dbReference>
<evidence type="ECO:0000256" key="12">
    <source>
        <dbReference type="ARBA" id="ARBA00022618"/>
    </source>
</evidence>
<evidence type="ECO:0000256" key="9">
    <source>
        <dbReference type="ARBA" id="ARBA00022525"/>
    </source>
</evidence>
<evidence type="ECO:0000256" key="10">
    <source>
        <dbReference type="ARBA" id="ARBA00022527"/>
    </source>
</evidence>
<evidence type="ECO:0000313" key="41">
    <source>
        <dbReference type="Proteomes" id="UP000287033"/>
    </source>
</evidence>
<dbReference type="GO" id="GO:0005524">
    <property type="term" value="F:ATP binding"/>
    <property type="evidence" value="ECO:0007669"/>
    <property type="project" value="UniProtKB-UniRule"/>
</dbReference>
<feature type="region of interest" description="Disordered" evidence="35">
    <location>
        <begin position="1393"/>
        <end position="1419"/>
    </location>
</feature>
<dbReference type="InterPro" id="IPR050934">
    <property type="entry name" value="ITIH"/>
</dbReference>
<keyword evidence="14" id="KW-0646">Protease inhibitor</keyword>
<comment type="function">
    <text evidence="27">May act as a carrier of hyaluronan in serum or as a binding protein between hyaluronan and other matrix protein, including those on cell surfaces in tissues to regulate the localization, synthesis and degradation of hyaluronan which are essential to cells undergoing biological processes.</text>
</comment>
<name>A0A401S584_CHIPU</name>
<dbReference type="SUPFAM" id="SSF56112">
    <property type="entry name" value="Protein kinase-like (PK-like)"/>
    <property type="match status" value="1"/>
</dbReference>
<evidence type="ECO:0000256" key="34">
    <source>
        <dbReference type="PROSITE-ProRule" id="PRU10141"/>
    </source>
</evidence>
<comment type="catalytic activity">
    <reaction evidence="30">
        <text>L-seryl-[protein] + ATP = O-phospho-L-seryl-[protein] + ADP + H(+)</text>
        <dbReference type="Rhea" id="RHEA:17989"/>
        <dbReference type="Rhea" id="RHEA-COMP:9863"/>
        <dbReference type="Rhea" id="RHEA-COMP:11604"/>
        <dbReference type="ChEBI" id="CHEBI:15378"/>
        <dbReference type="ChEBI" id="CHEBI:29999"/>
        <dbReference type="ChEBI" id="CHEBI:30616"/>
        <dbReference type="ChEBI" id="CHEBI:83421"/>
        <dbReference type="ChEBI" id="CHEBI:456216"/>
        <dbReference type="EC" id="2.7.11.1"/>
    </reaction>
</comment>
<feature type="domain" description="VIT" evidence="39">
    <location>
        <begin position="39"/>
        <end position="168"/>
    </location>
</feature>
<dbReference type="Proteomes" id="UP000287033">
    <property type="component" value="Unassembled WGS sequence"/>
</dbReference>
<comment type="subcellular location">
    <subcellularLocation>
        <location evidence="2">Cell projection</location>
        <location evidence="2">Cilium</location>
    </subcellularLocation>
    <subcellularLocation>
        <location evidence="3">Cytoplasm</location>
    </subcellularLocation>
    <subcellularLocation>
        <location evidence="4">Secreted</location>
    </subcellularLocation>
</comment>
<keyword evidence="41" id="KW-1185">Reference proteome</keyword>
<evidence type="ECO:0000256" key="13">
    <source>
        <dbReference type="ARBA" id="ARBA00022679"/>
    </source>
</evidence>
<dbReference type="EMBL" id="BEZZ01000090">
    <property type="protein sequence ID" value="GCC25550.1"/>
    <property type="molecule type" value="Genomic_DNA"/>
</dbReference>
<evidence type="ECO:0000256" key="20">
    <source>
        <dbReference type="ARBA" id="ARBA00022840"/>
    </source>
</evidence>
<feature type="binding site" evidence="34">
    <location>
        <position position="1147"/>
    </location>
    <ligand>
        <name>ATP</name>
        <dbReference type="ChEBI" id="CHEBI:30616"/>
    </ligand>
</feature>
<keyword evidence="22" id="KW-0722">Serine protease inhibitor</keyword>
<dbReference type="Gene3D" id="3.30.200.20">
    <property type="entry name" value="Phosphorylase Kinase, domain 1"/>
    <property type="match status" value="1"/>
</dbReference>
<dbReference type="PANTHER" id="PTHR10338:SF115">
    <property type="entry name" value="INTER-ALPHA-TRYPSIN INHIBITOR HEAVY CHAIN H3"/>
    <property type="match status" value="1"/>
</dbReference>